<evidence type="ECO:0000256" key="7">
    <source>
        <dbReference type="ARBA" id="ARBA00023242"/>
    </source>
</evidence>
<dbReference type="InterPro" id="IPR013083">
    <property type="entry name" value="Znf_RING/FYVE/PHD"/>
</dbReference>
<dbReference type="Proteomes" id="UP000886998">
    <property type="component" value="Unassembled WGS sequence"/>
</dbReference>
<dbReference type="SUPFAM" id="SSF54928">
    <property type="entry name" value="RNA-binding domain, RBD"/>
    <property type="match status" value="1"/>
</dbReference>
<dbReference type="OrthoDB" id="6428855at2759"/>
<evidence type="ECO:0000256" key="1">
    <source>
        <dbReference type="ARBA" id="ARBA00004123"/>
    </source>
</evidence>
<keyword evidence="5" id="KW-0010">Activator</keyword>
<evidence type="ECO:0000256" key="2">
    <source>
        <dbReference type="ARBA" id="ARBA00022553"/>
    </source>
</evidence>
<comment type="subcellular location">
    <subcellularLocation>
        <location evidence="1">Nucleus</location>
    </subcellularLocation>
</comment>
<keyword evidence="6" id="KW-0804">Transcription</keyword>
<dbReference type="Gene3D" id="3.30.40.10">
    <property type="entry name" value="Zinc/RING finger domain, C3HC4 (zinc finger)"/>
    <property type="match status" value="1"/>
</dbReference>
<dbReference type="PANTHER" id="PTHR15528">
    <property type="entry name" value="PEROXISOME PROLIFERATOR ACTIVATED RECEPTOR GAMMA COACTIVATOR 1 PGC-1 -RELATED"/>
    <property type="match status" value="1"/>
</dbReference>
<keyword evidence="4" id="KW-0805">Transcription regulation</keyword>
<organism evidence="10 11">
    <name type="scientific">Trichonephila inaurata madagascariensis</name>
    <dbReference type="NCBI Taxonomy" id="2747483"/>
    <lineage>
        <taxon>Eukaryota</taxon>
        <taxon>Metazoa</taxon>
        <taxon>Ecdysozoa</taxon>
        <taxon>Arthropoda</taxon>
        <taxon>Chelicerata</taxon>
        <taxon>Arachnida</taxon>
        <taxon>Araneae</taxon>
        <taxon>Araneomorphae</taxon>
        <taxon>Entelegynae</taxon>
        <taxon>Araneoidea</taxon>
        <taxon>Nephilidae</taxon>
        <taxon>Trichonephila</taxon>
        <taxon>Trichonephila inaurata</taxon>
    </lineage>
</organism>
<keyword evidence="7" id="KW-0539">Nucleus</keyword>
<accession>A0A8X6M8Y8</accession>
<evidence type="ECO:0000259" key="9">
    <source>
        <dbReference type="PROSITE" id="PS50102"/>
    </source>
</evidence>
<dbReference type="AlphaFoldDB" id="A0A8X6M8Y8"/>
<dbReference type="PROSITE" id="PS50102">
    <property type="entry name" value="RRM"/>
    <property type="match status" value="1"/>
</dbReference>
<feature type="domain" description="RRM" evidence="9">
    <location>
        <begin position="414"/>
        <end position="521"/>
    </location>
</feature>
<dbReference type="InterPro" id="IPR000504">
    <property type="entry name" value="RRM_dom"/>
</dbReference>
<evidence type="ECO:0000313" key="10">
    <source>
        <dbReference type="EMBL" id="GFS32707.1"/>
    </source>
</evidence>
<dbReference type="GO" id="GO:0003723">
    <property type="term" value="F:RNA binding"/>
    <property type="evidence" value="ECO:0007669"/>
    <property type="project" value="UniProtKB-UniRule"/>
</dbReference>
<gene>
    <name evidence="10" type="primary">NCL1_35128</name>
    <name evidence="10" type="ORF">TNIN_240261</name>
</gene>
<sequence>MKKTVHLLSVPFQKIKEELSEEQIELLQKELSAEKMKRVCIICHDRERNMLLYPCRHMIMCVECTTAVRESFQNYVKCHDHLISLQTKNERNQEIEKVEPISKLKINLYIWTNCLSSSCFHILLKENFVTTPMESCSTITLKIHGFMHGTVARNNSSTALSLMNTISFENDQDIINLDELDVGMFEEIETSSAEPSFETVNHCSQPLDVHSKSLLIEKELCIPPAINQNQIEISSANTEDIPESYLEKMIEYVNVWQSGPLDSLSTTDVDLFLTSARKESTNPSPVNQNGSVTSVSLVPQTNEIKVGNSYNGSQEYKVEKRLKLDTAREDIPLSTTEKEISTRIPTVSKKRQMPFISRENFSSVGREVEKAGGNRSLTSKEKLIHYSKNFFKREKMKSNTMSAQERLKAMNERRIVYVGDIPNWYTIDQLKERFKIFGTIKDIQIKYKEADECSIVMKHSPHMSDLFRKIPRTPIKKRYGFITYSTHKEASVAIDHGNRGYELKLSLSFGGRRHYVREDYTDLDGNVAKNENKNCYKSTLGADDDYTQILLLEQRKRGLAPPSTTIKSLNKR</sequence>
<proteinExistence type="predicted"/>
<protein>
    <recommendedName>
        <fullName evidence="9">RRM domain-containing protein</fullName>
    </recommendedName>
</protein>
<name>A0A8X6M8Y8_9ARAC</name>
<comment type="caution">
    <text evidence="10">The sequence shown here is derived from an EMBL/GenBank/DDBJ whole genome shotgun (WGS) entry which is preliminary data.</text>
</comment>
<evidence type="ECO:0000256" key="4">
    <source>
        <dbReference type="ARBA" id="ARBA00023015"/>
    </source>
</evidence>
<dbReference type="Pfam" id="PF13920">
    <property type="entry name" value="zf-C3HC4_3"/>
    <property type="match status" value="1"/>
</dbReference>
<keyword evidence="11" id="KW-1185">Reference proteome</keyword>
<dbReference type="Gene3D" id="3.30.70.330">
    <property type="match status" value="1"/>
</dbReference>
<dbReference type="GO" id="GO:0003712">
    <property type="term" value="F:transcription coregulator activity"/>
    <property type="evidence" value="ECO:0007669"/>
    <property type="project" value="InterPro"/>
</dbReference>
<evidence type="ECO:0000256" key="6">
    <source>
        <dbReference type="ARBA" id="ARBA00023163"/>
    </source>
</evidence>
<dbReference type="InterPro" id="IPR012677">
    <property type="entry name" value="Nucleotide-bd_a/b_plait_sf"/>
</dbReference>
<evidence type="ECO:0000256" key="3">
    <source>
        <dbReference type="ARBA" id="ARBA00022884"/>
    </source>
</evidence>
<dbReference type="InterPro" id="IPR035979">
    <property type="entry name" value="RBD_domain_sf"/>
</dbReference>
<dbReference type="PANTHER" id="PTHR15528:SF11">
    <property type="entry name" value="FI18188P1"/>
    <property type="match status" value="1"/>
</dbReference>
<evidence type="ECO:0000256" key="8">
    <source>
        <dbReference type="PROSITE-ProRule" id="PRU00176"/>
    </source>
</evidence>
<dbReference type="GO" id="GO:0045944">
    <property type="term" value="P:positive regulation of transcription by RNA polymerase II"/>
    <property type="evidence" value="ECO:0007669"/>
    <property type="project" value="TreeGrafter"/>
</dbReference>
<dbReference type="EMBL" id="BMAV01024377">
    <property type="protein sequence ID" value="GFS32707.1"/>
    <property type="molecule type" value="Genomic_DNA"/>
</dbReference>
<keyword evidence="3 8" id="KW-0694">RNA-binding</keyword>
<evidence type="ECO:0000256" key="5">
    <source>
        <dbReference type="ARBA" id="ARBA00023159"/>
    </source>
</evidence>
<evidence type="ECO:0000313" key="11">
    <source>
        <dbReference type="Proteomes" id="UP000886998"/>
    </source>
</evidence>
<keyword evidence="2" id="KW-0597">Phosphoprotein</keyword>
<dbReference type="InterPro" id="IPR034605">
    <property type="entry name" value="PGC-1"/>
</dbReference>
<dbReference type="GO" id="GO:0005634">
    <property type="term" value="C:nucleus"/>
    <property type="evidence" value="ECO:0007669"/>
    <property type="project" value="UniProtKB-SubCell"/>
</dbReference>
<reference evidence="10" key="1">
    <citation type="submission" date="2020-08" db="EMBL/GenBank/DDBJ databases">
        <title>Multicomponent nature underlies the extraordinary mechanical properties of spider dragline silk.</title>
        <authorList>
            <person name="Kono N."/>
            <person name="Nakamura H."/>
            <person name="Mori M."/>
            <person name="Yoshida Y."/>
            <person name="Ohtoshi R."/>
            <person name="Malay A.D."/>
            <person name="Moran D.A.P."/>
            <person name="Tomita M."/>
            <person name="Numata K."/>
            <person name="Arakawa K."/>
        </authorList>
    </citation>
    <scope>NUCLEOTIDE SEQUENCE</scope>
</reference>
<dbReference type="SMART" id="SM00360">
    <property type="entry name" value="RRM"/>
    <property type="match status" value="1"/>
</dbReference>